<dbReference type="SUPFAM" id="SSF57283">
    <property type="entry name" value="PMP inhibitors"/>
    <property type="match status" value="1"/>
</dbReference>
<protein>
    <submittedName>
        <fullName evidence="3">Uncharacterized protein</fullName>
    </submittedName>
</protein>
<evidence type="ECO:0000313" key="4">
    <source>
        <dbReference type="Proteomes" id="UP000749559"/>
    </source>
</evidence>
<comment type="caution">
    <text evidence="3">The sequence shown here is derived from an EMBL/GenBank/DDBJ whole genome shotgun (WGS) entry which is preliminary data.</text>
</comment>
<dbReference type="InterPro" id="IPR036201">
    <property type="entry name" value="Pacifastin_dom_sf"/>
</dbReference>
<dbReference type="Proteomes" id="UP000749559">
    <property type="component" value="Unassembled WGS sequence"/>
</dbReference>
<feature type="non-terminal residue" evidence="3">
    <location>
        <position position="266"/>
    </location>
</feature>
<evidence type="ECO:0000313" key="3">
    <source>
        <dbReference type="EMBL" id="CAH1788594.1"/>
    </source>
</evidence>
<sequence length="266" mass="29589">MGSATVITITLILLLGIIGSFDTIRGVQGKCLKPHPTIKCSRHKPKACPKSYICSRKDNFKCCKQNPPITCKDDKGNIRKEKDEWKHSDQCNTCMCGKQGKIECTNRKGCSDCLNPHPSIKCSGRSDACPNSYKCSKVKNDDRCCQYSRPDTCKTVYTDPPKNLLPRSCKGKGSRACPGGYKCQSFGGNKFTMCCLESVTTCKDNKGNIRKENEKWKDQCNTCSCKGQGKIECTKRICSTTQPPTYECHPSIKCSRRSPNACPKTY</sequence>
<keyword evidence="2" id="KW-0964">Secreted</keyword>
<dbReference type="GO" id="GO:0005576">
    <property type="term" value="C:extracellular region"/>
    <property type="evidence" value="ECO:0007669"/>
    <property type="project" value="UniProtKB-SubCell"/>
</dbReference>
<evidence type="ECO:0000256" key="2">
    <source>
        <dbReference type="ARBA" id="ARBA00022525"/>
    </source>
</evidence>
<accession>A0A8J1UHM1</accession>
<keyword evidence="4" id="KW-1185">Reference proteome</keyword>
<evidence type="ECO:0000256" key="1">
    <source>
        <dbReference type="ARBA" id="ARBA00004613"/>
    </source>
</evidence>
<name>A0A8J1UHM1_OWEFU</name>
<dbReference type="Gene3D" id="2.10.70.10">
    <property type="entry name" value="Complement Module, domain 1"/>
    <property type="match status" value="1"/>
</dbReference>
<proteinExistence type="predicted"/>
<dbReference type="AlphaFoldDB" id="A0A8J1UHM1"/>
<gene>
    <name evidence="3" type="ORF">OFUS_LOCUS14091</name>
</gene>
<dbReference type="EMBL" id="CAIIXF020000007">
    <property type="protein sequence ID" value="CAH1788594.1"/>
    <property type="molecule type" value="Genomic_DNA"/>
</dbReference>
<comment type="subcellular location">
    <subcellularLocation>
        <location evidence="1">Secreted</location>
    </subcellularLocation>
</comment>
<reference evidence="3" key="1">
    <citation type="submission" date="2022-03" db="EMBL/GenBank/DDBJ databases">
        <authorList>
            <person name="Martin C."/>
        </authorList>
    </citation>
    <scope>NUCLEOTIDE SEQUENCE</scope>
</reference>
<organism evidence="3 4">
    <name type="scientific">Owenia fusiformis</name>
    <name type="common">Polychaete worm</name>
    <dbReference type="NCBI Taxonomy" id="6347"/>
    <lineage>
        <taxon>Eukaryota</taxon>
        <taxon>Metazoa</taxon>
        <taxon>Spiralia</taxon>
        <taxon>Lophotrochozoa</taxon>
        <taxon>Annelida</taxon>
        <taxon>Polychaeta</taxon>
        <taxon>Sedentaria</taxon>
        <taxon>Canalipalpata</taxon>
        <taxon>Sabellida</taxon>
        <taxon>Oweniida</taxon>
        <taxon>Oweniidae</taxon>
        <taxon>Owenia</taxon>
    </lineage>
</organism>
<dbReference type="OrthoDB" id="6041417at2759"/>
<dbReference type="GO" id="GO:0030414">
    <property type="term" value="F:peptidase inhibitor activity"/>
    <property type="evidence" value="ECO:0007669"/>
    <property type="project" value="InterPro"/>
</dbReference>